<dbReference type="EMBL" id="ML978995">
    <property type="protein sequence ID" value="KAF1924246.1"/>
    <property type="molecule type" value="Genomic_DNA"/>
</dbReference>
<dbReference type="AlphaFoldDB" id="A0A6A5RC96"/>
<dbReference type="InterPro" id="IPR018531">
    <property type="entry name" value="DUF1993"/>
</dbReference>
<dbReference type="RefSeq" id="XP_033444499.1">
    <property type="nucleotide sequence ID" value="XM_033593895.1"/>
</dbReference>
<dbReference type="GeneID" id="54351563"/>
<organism evidence="1 2">
    <name type="scientific">Didymella exigua CBS 183.55</name>
    <dbReference type="NCBI Taxonomy" id="1150837"/>
    <lineage>
        <taxon>Eukaryota</taxon>
        <taxon>Fungi</taxon>
        <taxon>Dikarya</taxon>
        <taxon>Ascomycota</taxon>
        <taxon>Pezizomycotina</taxon>
        <taxon>Dothideomycetes</taxon>
        <taxon>Pleosporomycetidae</taxon>
        <taxon>Pleosporales</taxon>
        <taxon>Pleosporineae</taxon>
        <taxon>Didymellaceae</taxon>
        <taxon>Didymella</taxon>
    </lineage>
</organism>
<reference evidence="1" key="1">
    <citation type="journal article" date="2020" name="Stud. Mycol.">
        <title>101 Dothideomycetes genomes: a test case for predicting lifestyles and emergence of pathogens.</title>
        <authorList>
            <person name="Haridas S."/>
            <person name="Albert R."/>
            <person name="Binder M."/>
            <person name="Bloem J."/>
            <person name="Labutti K."/>
            <person name="Salamov A."/>
            <person name="Andreopoulos B."/>
            <person name="Baker S."/>
            <person name="Barry K."/>
            <person name="Bills G."/>
            <person name="Bluhm B."/>
            <person name="Cannon C."/>
            <person name="Castanera R."/>
            <person name="Culley D."/>
            <person name="Daum C."/>
            <person name="Ezra D."/>
            <person name="Gonzalez J."/>
            <person name="Henrissat B."/>
            <person name="Kuo A."/>
            <person name="Liang C."/>
            <person name="Lipzen A."/>
            <person name="Lutzoni F."/>
            <person name="Magnuson J."/>
            <person name="Mondo S."/>
            <person name="Nolan M."/>
            <person name="Ohm R."/>
            <person name="Pangilinan J."/>
            <person name="Park H.-J."/>
            <person name="Ramirez L."/>
            <person name="Alfaro M."/>
            <person name="Sun H."/>
            <person name="Tritt A."/>
            <person name="Yoshinaga Y."/>
            <person name="Zwiers L.-H."/>
            <person name="Turgeon B."/>
            <person name="Goodwin S."/>
            <person name="Spatafora J."/>
            <person name="Crous P."/>
            <person name="Grigoriev I."/>
        </authorList>
    </citation>
    <scope>NUCLEOTIDE SEQUENCE</scope>
    <source>
        <strain evidence="1">CBS 183.55</strain>
    </source>
</reference>
<keyword evidence="2" id="KW-1185">Reference proteome</keyword>
<dbReference type="Pfam" id="PF09351">
    <property type="entry name" value="DUF1993"/>
    <property type="match status" value="1"/>
</dbReference>
<accession>A0A6A5RC96</accession>
<dbReference type="SUPFAM" id="SSF109854">
    <property type="entry name" value="DinB/YfiT-like putative metalloenzymes"/>
    <property type="match status" value="1"/>
</dbReference>
<dbReference type="PANTHER" id="PTHR36922">
    <property type="entry name" value="BLL2446 PROTEIN"/>
    <property type="match status" value="1"/>
</dbReference>
<protein>
    <submittedName>
        <fullName evidence="1">Uncharacterized protein</fullName>
    </submittedName>
</protein>
<name>A0A6A5RC96_9PLEO</name>
<dbReference type="Gene3D" id="1.20.120.450">
    <property type="entry name" value="dinb family like domain"/>
    <property type="match status" value="1"/>
</dbReference>
<proteinExistence type="predicted"/>
<dbReference type="OrthoDB" id="3724345at2759"/>
<sequence length="191" mass="21131">MSNPINYSFYGTTVPVLRSIFSAAISIVRTAKDEQSKGGLPSEQEVLDSTLGDMLPFRMQPILLAKFSLAGLDYLKLPKAEVPAFNPAFKTLDEVITFFEGAQKALDSIDEAEYTAAAAKSCDIAFGPGRPTLSMTALDDYFHNFVIPNSYFHLNTMYMLLRNAGFKLGKSVYIGSFMSEQQKKDWAPLSQ</sequence>
<evidence type="ECO:0000313" key="1">
    <source>
        <dbReference type="EMBL" id="KAF1924246.1"/>
    </source>
</evidence>
<gene>
    <name evidence="1" type="ORF">M421DRAFT_424887</name>
</gene>
<dbReference type="PANTHER" id="PTHR36922:SF1">
    <property type="entry name" value="DUF1993 DOMAIN-CONTAINING PROTEIN"/>
    <property type="match status" value="1"/>
</dbReference>
<evidence type="ECO:0000313" key="2">
    <source>
        <dbReference type="Proteomes" id="UP000800082"/>
    </source>
</evidence>
<dbReference type="Proteomes" id="UP000800082">
    <property type="component" value="Unassembled WGS sequence"/>
</dbReference>
<dbReference type="InterPro" id="IPR034660">
    <property type="entry name" value="DinB/YfiT-like"/>
</dbReference>